<feature type="region of interest" description="Disordered" evidence="1">
    <location>
        <begin position="112"/>
        <end position="140"/>
    </location>
</feature>
<dbReference type="STRING" id="1287681.M7T4Z3"/>
<organism evidence="2 3">
    <name type="scientific">Eutypa lata (strain UCR-EL1)</name>
    <name type="common">Grapevine dieback disease fungus</name>
    <name type="synonym">Eutypa armeniacae</name>
    <dbReference type="NCBI Taxonomy" id="1287681"/>
    <lineage>
        <taxon>Eukaryota</taxon>
        <taxon>Fungi</taxon>
        <taxon>Dikarya</taxon>
        <taxon>Ascomycota</taxon>
        <taxon>Pezizomycotina</taxon>
        <taxon>Sordariomycetes</taxon>
        <taxon>Xylariomycetidae</taxon>
        <taxon>Xylariales</taxon>
        <taxon>Diatrypaceae</taxon>
        <taxon>Eutypa</taxon>
    </lineage>
</organism>
<proteinExistence type="predicted"/>
<dbReference type="NCBIfam" id="TIGR01571">
    <property type="entry name" value="A_thal_Cys_rich"/>
    <property type="match status" value="1"/>
</dbReference>
<dbReference type="OrthoDB" id="1045822at2759"/>
<dbReference type="PANTHER" id="PTHR15907">
    <property type="entry name" value="DUF614 FAMILY PROTEIN-RELATED"/>
    <property type="match status" value="1"/>
</dbReference>
<dbReference type="eggNOG" id="ENOG502S7UD">
    <property type="taxonomic scope" value="Eukaryota"/>
</dbReference>
<accession>M7T4Z3</accession>
<evidence type="ECO:0000313" key="2">
    <source>
        <dbReference type="EMBL" id="EMR71662.1"/>
    </source>
</evidence>
<protein>
    <submittedName>
        <fullName evidence="2">Putative plac8 family protein</fullName>
    </submittedName>
</protein>
<evidence type="ECO:0000256" key="1">
    <source>
        <dbReference type="SAM" id="MobiDB-lite"/>
    </source>
</evidence>
<dbReference type="Proteomes" id="UP000012174">
    <property type="component" value="Unassembled WGS sequence"/>
</dbReference>
<evidence type="ECO:0000313" key="3">
    <source>
        <dbReference type="Proteomes" id="UP000012174"/>
    </source>
</evidence>
<sequence length="140" mass="15498">MAQQQLHPTAYGQQGGEWQASLLVGQTSERIRDPSMQNADLLNSDCLIHGAITCFTGCGWIYSMLKRGEIRERYNIQGSGCNDCCVSYWCSCCAVIQQDNEVKIRQRNAQPVHQGYTSQPGMEMPAPVPVPSPAYTAPEK</sequence>
<dbReference type="AlphaFoldDB" id="M7T4Z3"/>
<name>M7T4Z3_EUTLA</name>
<dbReference type="EMBL" id="KB705605">
    <property type="protein sequence ID" value="EMR71662.1"/>
    <property type="molecule type" value="Genomic_DNA"/>
</dbReference>
<dbReference type="OMA" id="MEPGSIK"/>
<reference evidence="3" key="1">
    <citation type="journal article" date="2013" name="Genome Announc.">
        <title>Draft genome sequence of the grapevine dieback fungus Eutypa lata UCR-EL1.</title>
        <authorList>
            <person name="Blanco-Ulate B."/>
            <person name="Rolshausen P.E."/>
            <person name="Cantu D."/>
        </authorList>
    </citation>
    <scope>NUCLEOTIDE SEQUENCE [LARGE SCALE GENOMIC DNA]</scope>
    <source>
        <strain evidence="3">UCR-EL1</strain>
    </source>
</reference>
<gene>
    <name evidence="2" type="ORF">UCREL1_1293</name>
</gene>
<dbReference type="HOGENOM" id="CLU_083147_2_0_1"/>
<dbReference type="InterPro" id="IPR006461">
    <property type="entry name" value="PLAC_motif_containing"/>
</dbReference>
<dbReference type="Pfam" id="PF04749">
    <property type="entry name" value="PLAC8"/>
    <property type="match status" value="1"/>
</dbReference>
<dbReference type="KEGG" id="ela:UCREL1_1293"/>
<keyword evidence="3" id="KW-1185">Reference proteome</keyword>